<dbReference type="SUPFAM" id="SSF52058">
    <property type="entry name" value="L domain-like"/>
    <property type="match status" value="1"/>
</dbReference>
<feature type="transmembrane region" description="Helical" evidence="11">
    <location>
        <begin position="277"/>
        <end position="302"/>
    </location>
</feature>
<dbReference type="Pfam" id="PF07714">
    <property type="entry name" value="PK_Tyr_Ser-Thr"/>
    <property type="match status" value="1"/>
</dbReference>
<dbReference type="Gene3D" id="3.30.200.20">
    <property type="entry name" value="Phosphorylase Kinase, domain 1"/>
    <property type="match status" value="1"/>
</dbReference>
<keyword evidence="3" id="KW-0433">Leucine-rich repeat</keyword>
<keyword evidence="7 11" id="KW-1133">Transmembrane helix</keyword>
<evidence type="ECO:0000256" key="9">
    <source>
        <dbReference type="ARBA" id="ARBA00023180"/>
    </source>
</evidence>
<evidence type="ECO:0000256" key="2">
    <source>
        <dbReference type="ARBA" id="ARBA00009592"/>
    </source>
</evidence>
<dbReference type="OrthoDB" id="1911848at2759"/>
<dbReference type="Gene3D" id="1.10.510.10">
    <property type="entry name" value="Transferase(Phosphotransferase) domain 1"/>
    <property type="match status" value="1"/>
</dbReference>
<dbReference type="InterPro" id="IPR013210">
    <property type="entry name" value="LRR_N_plant-typ"/>
</dbReference>
<dbReference type="eggNOG" id="ENOG502QTZV">
    <property type="taxonomic scope" value="Eukaryota"/>
</dbReference>
<proteinExistence type="inferred from homology"/>
<dbReference type="InterPro" id="IPR046959">
    <property type="entry name" value="PRK1-6/SRF4-like"/>
</dbReference>
<organism evidence="13 14">
    <name type="scientific">Cicer arietinum</name>
    <name type="common">Chickpea</name>
    <name type="synonym">Garbanzo</name>
    <dbReference type="NCBI Taxonomy" id="3827"/>
    <lineage>
        <taxon>Eukaryota</taxon>
        <taxon>Viridiplantae</taxon>
        <taxon>Streptophyta</taxon>
        <taxon>Embryophyta</taxon>
        <taxon>Tracheophyta</taxon>
        <taxon>Spermatophyta</taxon>
        <taxon>Magnoliopsida</taxon>
        <taxon>eudicotyledons</taxon>
        <taxon>Gunneridae</taxon>
        <taxon>Pentapetalae</taxon>
        <taxon>rosids</taxon>
        <taxon>fabids</taxon>
        <taxon>Fabales</taxon>
        <taxon>Fabaceae</taxon>
        <taxon>Papilionoideae</taxon>
        <taxon>50 kb inversion clade</taxon>
        <taxon>NPAAA clade</taxon>
        <taxon>Hologalegina</taxon>
        <taxon>IRL clade</taxon>
        <taxon>Cicereae</taxon>
        <taxon>Cicer</taxon>
    </lineage>
</organism>
<dbReference type="PROSITE" id="PS50011">
    <property type="entry name" value="PROTEIN_KINASE_DOM"/>
    <property type="match status" value="1"/>
</dbReference>
<dbReference type="Pfam" id="PF08263">
    <property type="entry name" value="LRRNT_2"/>
    <property type="match status" value="1"/>
</dbReference>
<feature type="region of interest" description="Disordered" evidence="10">
    <location>
        <begin position="242"/>
        <end position="267"/>
    </location>
</feature>
<dbReference type="Proteomes" id="UP000087171">
    <property type="component" value="Chromosome Ca4"/>
</dbReference>
<name>A0A1S2Y1S4_CICAR</name>
<dbReference type="Pfam" id="PF00560">
    <property type="entry name" value="LRR_1"/>
    <property type="match status" value="3"/>
</dbReference>
<evidence type="ECO:0000256" key="4">
    <source>
        <dbReference type="ARBA" id="ARBA00022692"/>
    </source>
</evidence>
<evidence type="ECO:0000256" key="11">
    <source>
        <dbReference type="SAM" id="Phobius"/>
    </source>
</evidence>
<evidence type="ECO:0000256" key="3">
    <source>
        <dbReference type="ARBA" id="ARBA00022614"/>
    </source>
</evidence>
<evidence type="ECO:0000256" key="7">
    <source>
        <dbReference type="ARBA" id="ARBA00022989"/>
    </source>
</evidence>
<dbReference type="PaxDb" id="3827-XP_004497940.1"/>
<reference evidence="14" key="2">
    <citation type="submission" date="2025-08" db="UniProtKB">
        <authorList>
            <consortium name="RefSeq"/>
        </authorList>
    </citation>
    <scope>IDENTIFICATION</scope>
    <source>
        <tissue evidence="14">Etiolated seedlings</tissue>
    </source>
</reference>
<gene>
    <name evidence="14" type="primary">LOC101502346</name>
</gene>
<dbReference type="GO" id="GO:0004672">
    <property type="term" value="F:protein kinase activity"/>
    <property type="evidence" value="ECO:0007669"/>
    <property type="project" value="InterPro"/>
</dbReference>
<protein>
    <submittedName>
        <fullName evidence="14">Receptor protein kinase-like protein ZAR1</fullName>
    </submittedName>
</protein>
<sequence length="660" mass="71944">MPPHHTHICNIITLLCVCFFIPFTSCLNSDGLSLLALKAAIDVDPTGVLNSWSDSVLTPCQWEGVSCNTNNDRVTQLTLPSKSLTGYLPSELGHLTELTTLNLPNNNFTRTIPSSLFNTVNKLLFLDLSHNSFTGPLPLSLTSLKSLLHCDLSSNFLNGSIPESLTELTAVTGTLNLSHNSFSGEIPPSLGNLPVEVSLDLCYNNLTGEIPQVGSLLNQGPTAFSGNPGLCGFPLRNGCSQKVPDVLPDDDDPENPNSKPNAIRTGPIRDERQRGGLFFVVIVVVVLISLASVVVLMSAWIFRRRKRLNSVKGGFEKGKVDGEVLGSGEEQKGRFVVVDEGFGLELEDLLRASAYVVGKSRSGIVYKVVGVGKGSVPAMATAVAVRRLSEGDDAALRFKEFENEVEAIGKVRHPNVVPLRAYYYASDEKLLITDFIRNGSLHTALHGGPSESLPPLSWAARLKIAQGTARGLMYIHEFSGRKYVHGNIKSTKILLDDDLHPYISGFGLTRLCLGTLKSTTAFAHKRQNSNQSIVASAMSSKVAASSKNYISPEVRMAGGKFTQKCDVYSFGIVLLELLTGRFPDLGPENDHKELESFVRKAFREEQPLSEIIDQTLLPEVNAKKQVVAAFHIALNCTELDPELRPRMRTVSESLDHIKIQ</sequence>
<evidence type="ECO:0000256" key="10">
    <source>
        <dbReference type="SAM" id="MobiDB-lite"/>
    </source>
</evidence>
<dbReference type="KEGG" id="cam:101502346"/>
<dbReference type="InterPro" id="IPR011009">
    <property type="entry name" value="Kinase-like_dom_sf"/>
</dbReference>
<dbReference type="PANTHER" id="PTHR48007:SF8">
    <property type="entry name" value="RECEPTOR PROTEIN KINASE-LIKE PROTEIN ZAR1"/>
    <property type="match status" value="1"/>
</dbReference>
<dbReference type="InterPro" id="IPR001611">
    <property type="entry name" value="Leu-rich_rpt"/>
</dbReference>
<dbReference type="InterPro" id="IPR000719">
    <property type="entry name" value="Prot_kinase_dom"/>
</dbReference>
<evidence type="ECO:0000259" key="12">
    <source>
        <dbReference type="PROSITE" id="PS50011"/>
    </source>
</evidence>
<dbReference type="AlphaFoldDB" id="A0A1S2Y1S4"/>
<evidence type="ECO:0000256" key="6">
    <source>
        <dbReference type="ARBA" id="ARBA00022737"/>
    </source>
</evidence>
<dbReference type="STRING" id="3827.A0A1S2Y1S4"/>
<dbReference type="GO" id="GO:0005524">
    <property type="term" value="F:ATP binding"/>
    <property type="evidence" value="ECO:0007669"/>
    <property type="project" value="InterPro"/>
</dbReference>
<dbReference type="InterPro" id="IPR032675">
    <property type="entry name" value="LRR_dom_sf"/>
</dbReference>
<keyword evidence="6" id="KW-0677">Repeat</keyword>
<dbReference type="FunFam" id="3.80.10.10:FF:000275">
    <property type="entry name" value="Leucine-rich repeat receptor-like protein kinase"/>
    <property type="match status" value="1"/>
</dbReference>
<dbReference type="PANTHER" id="PTHR48007">
    <property type="entry name" value="LEUCINE-RICH REPEAT RECEPTOR-LIKE PROTEIN KINASE PXC1"/>
    <property type="match status" value="1"/>
</dbReference>
<evidence type="ECO:0000256" key="8">
    <source>
        <dbReference type="ARBA" id="ARBA00023136"/>
    </source>
</evidence>
<evidence type="ECO:0000313" key="13">
    <source>
        <dbReference type="Proteomes" id="UP000087171"/>
    </source>
</evidence>
<evidence type="ECO:0000256" key="1">
    <source>
        <dbReference type="ARBA" id="ARBA00004479"/>
    </source>
</evidence>
<accession>A0A1S2Y1S4</accession>
<dbReference type="GeneID" id="101502346"/>
<comment type="subcellular location">
    <subcellularLocation>
        <location evidence="1">Membrane</location>
        <topology evidence="1">Single-pass type I membrane protein</topology>
    </subcellularLocation>
</comment>
<feature type="domain" description="Protein kinase" evidence="12">
    <location>
        <begin position="351"/>
        <end position="659"/>
    </location>
</feature>
<dbReference type="InterPro" id="IPR001245">
    <property type="entry name" value="Ser-Thr/Tyr_kinase_cat_dom"/>
</dbReference>
<keyword evidence="13" id="KW-1185">Reference proteome</keyword>
<keyword evidence="9" id="KW-0325">Glycoprotein</keyword>
<keyword evidence="4 11" id="KW-0812">Transmembrane</keyword>
<evidence type="ECO:0000313" key="14">
    <source>
        <dbReference type="RefSeq" id="XP_004497940.1"/>
    </source>
</evidence>
<comment type="similarity">
    <text evidence="2">Belongs to the RLP family.</text>
</comment>
<evidence type="ECO:0000256" key="5">
    <source>
        <dbReference type="ARBA" id="ARBA00022729"/>
    </source>
</evidence>
<keyword evidence="5" id="KW-0732">Signal</keyword>
<dbReference type="RefSeq" id="XP_004497940.1">
    <property type="nucleotide sequence ID" value="XM_004497883.3"/>
</dbReference>
<keyword evidence="8 11" id="KW-0472">Membrane</keyword>
<dbReference type="SUPFAM" id="SSF56112">
    <property type="entry name" value="Protein kinase-like (PK-like)"/>
    <property type="match status" value="1"/>
</dbReference>
<reference evidence="13" key="1">
    <citation type="journal article" date="2013" name="Nat. Biotechnol.">
        <title>Draft genome sequence of chickpea (Cicer arietinum) provides a resource for trait improvement.</title>
        <authorList>
            <person name="Varshney R.K."/>
            <person name="Song C."/>
            <person name="Saxena R.K."/>
            <person name="Azam S."/>
            <person name="Yu S."/>
            <person name="Sharpe A.G."/>
            <person name="Cannon S."/>
            <person name="Baek J."/>
            <person name="Rosen B.D."/>
            <person name="Tar'an B."/>
            <person name="Millan T."/>
            <person name="Zhang X."/>
            <person name="Ramsay L.D."/>
            <person name="Iwata A."/>
            <person name="Wang Y."/>
            <person name="Nelson W."/>
            <person name="Farmer A.D."/>
            <person name="Gaur P.M."/>
            <person name="Soderlund C."/>
            <person name="Penmetsa R.V."/>
            <person name="Xu C."/>
            <person name="Bharti A.K."/>
            <person name="He W."/>
            <person name="Winter P."/>
            <person name="Zhao S."/>
            <person name="Hane J.K."/>
            <person name="Carrasquilla-Garcia N."/>
            <person name="Condie J.A."/>
            <person name="Upadhyaya H.D."/>
            <person name="Luo M.C."/>
            <person name="Thudi M."/>
            <person name="Gowda C.L."/>
            <person name="Singh N.P."/>
            <person name="Lichtenzveig J."/>
            <person name="Gali K.K."/>
            <person name="Rubio J."/>
            <person name="Nadarajan N."/>
            <person name="Dolezel J."/>
            <person name="Bansal K.C."/>
            <person name="Xu X."/>
            <person name="Edwards D."/>
            <person name="Zhang G."/>
            <person name="Kahl G."/>
            <person name="Gil J."/>
            <person name="Singh K.B."/>
            <person name="Datta S.K."/>
            <person name="Jackson S.A."/>
            <person name="Wang J."/>
            <person name="Cook D.R."/>
        </authorList>
    </citation>
    <scope>NUCLEOTIDE SEQUENCE [LARGE SCALE GENOMIC DNA]</scope>
    <source>
        <strain evidence="13">cv. CDC Frontier</strain>
    </source>
</reference>
<dbReference type="Gene3D" id="3.80.10.10">
    <property type="entry name" value="Ribonuclease Inhibitor"/>
    <property type="match status" value="2"/>
</dbReference>
<dbReference type="GO" id="GO:0016020">
    <property type="term" value="C:membrane"/>
    <property type="evidence" value="ECO:0007669"/>
    <property type="project" value="UniProtKB-SubCell"/>
</dbReference>